<keyword evidence="2" id="KW-0067">ATP-binding</keyword>
<comment type="caution">
    <text evidence="4">The sequence shown here is derived from an EMBL/GenBank/DDBJ whole genome shotgun (WGS) entry which is preliminary data.</text>
</comment>
<dbReference type="Pfam" id="PF02661">
    <property type="entry name" value="Fic"/>
    <property type="match status" value="1"/>
</dbReference>
<feature type="domain" description="Fido" evidence="3">
    <location>
        <begin position="137"/>
        <end position="292"/>
    </location>
</feature>
<dbReference type="Proteomes" id="UP001197093">
    <property type="component" value="Unassembled WGS sequence"/>
</dbReference>
<accession>A0AAD4HYN2</accession>
<dbReference type="InterPro" id="IPR003812">
    <property type="entry name" value="Fido"/>
</dbReference>
<keyword evidence="5" id="KW-1185">Reference proteome</keyword>
<dbReference type="EMBL" id="JAHCVI010000002">
    <property type="protein sequence ID" value="KAG7289202.1"/>
    <property type="molecule type" value="Genomic_DNA"/>
</dbReference>
<evidence type="ECO:0000256" key="1">
    <source>
        <dbReference type="PIRSR" id="PIRSR640198-1"/>
    </source>
</evidence>
<dbReference type="PANTHER" id="PTHR13504">
    <property type="entry name" value="FIDO DOMAIN-CONTAINING PROTEIN DDB_G0283145"/>
    <property type="match status" value="1"/>
</dbReference>
<organism evidence="4 5">
    <name type="scientific">Staphylotrichum longicolle</name>
    <dbReference type="NCBI Taxonomy" id="669026"/>
    <lineage>
        <taxon>Eukaryota</taxon>
        <taxon>Fungi</taxon>
        <taxon>Dikarya</taxon>
        <taxon>Ascomycota</taxon>
        <taxon>Pezizomycotina</taxon>
        <taxon>Sordariomycetes</taxon>
        <taxon>Sordariomycetidae</taxon>
        <taxon>Sordariales</taxon>
        <taxon>Chaetomiaceae</taxon>
        <taxon>Staphylotrichum</taxon>
    </lineage>
</organism>
<name>A0AAD4HYN2_9PEZI</name>
<protein>
    <recommendedName>
        <fullName evidence="3">Fido domain-containing protein</fullName>
    </recommendedName>
</protein>
<dbReference type="PANTHER" id="PTHR13504:SF38">
    <property type="entry name" value="FIDO DOMAIN-CONTAINING PROTEIN"/>
    <property type="match status" value="1"/>
</dbReference>
<dbReference type="InterPro" id="IPR040198">
    <property type="entry name" value="Fido_containing"/>
</dbReference>
<keyword evidence="2" id="KW-0547">Nucleotide-binding</keyword>
<sequence length="324" mass="37013">MHNLAASISNTISKDPADIITKVRAGSQRSSSEKSIEAWEDLEESLVRLVYGSNMIESVGNTLGITIKLCQAVFRGQEVSINIEDRDPDYKAHLEHLLAANRPANRQYAIRSRREIVQHAQALNFVVEHIVLNKESWSENIILEAHRILHTGVDDDEVKAGQYRTYEVAVKYEKPGEKKQKAHRCMRAKAVPQYMREMVQHLNHDIAEADKHGVLDPYTLAARYHHQFVNIHPFGDGNGRMSRIILNVLLLRYAGHVSEIGLNADERDEYIGIATRASQVFHREDMEVEFDDLTGHVELSRYILAKSKRNLEKMWGWVTKGERG</sequence>
<dbReference type="PROSITE" id="PS51459">
    <property type="entry name" value="FIDO"/>
    <property type="match status" value="1"/>
</dbReference>
<dbReference type="AlphaFoldDB" id="A0AAD4HYN2"/>
<dbReference type="SUPFAM" id="SSF140931">
    <property type="entry name" value="Fic-like"/>
    <property type="match status" value="1"/>
</dbReference>
<dbReference type="GO" id="GO:0005524">
    <property type="term" value="F:ATP binding"/>
    <property type="evidence" value="ECO:0007669"/>
    <property type="project" value="UniProtKB-KW"/>
</dbReference>
<gene>
    <name evidence="4" type="ORF">NEMBOFW57_005565</name>
</gene>
<dbReference type="InterPro" id="IPR036597">
    <property type="entry name" value="Fido-like_dom_sf"/>
</dbReference>
<dbReference type="Gene3D" id="1.10.3290.10">
    <property type="entry name" value="Fido-like domain"/>
    <property type="match status" value="1"/>
</dbReference>
<feature type="active site" evidence="1">
    <location>
        <position position="232"/>
    </location>
</feature>
<evidence type="ECO:0000313" key="5">
    <source>
        <dbReference type="Proteomes" id="UP001197093"/>
    </source>
</evidence>
<evidence type="ECO:0000256" key="2">
    <source>
        <dbReference type="PIRSR" id="PIRSR640198-2"/>
    </source>
</evidence>
<evidence type="ECO:0000259" key="3">
    <source>
        <dbReference type="PROSITE" id="PS51459"/>
    </source>
</evidence>
<proteinExistence type="predicted"/>
<reference evidence="4" key="1">
    <citation type="submission" date="2023-02" db="EMBL/GenBank/DDBJ databases">
        <authorList>
            <person name="Palmer J.M."/>
        </authorList>
    </citation>
    <scope>NUCLEOTIDE SEQUENCE</scope>
    <source>
        <strain evidence="4">FW57</strain>
    </source>
</reference>
<evidence type="ECO:0000313" key="4">
    <source>
        <dbReference type="EMBL" id="KAG7289202.1"/>
    </source>
</evidence>
<feature type="binding site" evidence="2">
    <location>
        <begin position="236"/>
        <end position="243"/>
    </location>
    <ligand>
        <name>ATP</name>
        <dbReference type="ChEBI" id="CHEBI:30616"/>
    </ligand>
</feature>